<dbReference type="Proteomes" id="UP000305131">
    <property type="component" value="Unassembled WGS sequence"/>
</dbReference>
<feature type="domain" description="AMP-binding enzyme C-terminal" evidence="9">
    <location>
        <begin position="456"/>
        <end position="530"/>
    </location>
</feature>
<dbReference type="EMBL" id="VAUP01000037">
    <property type="protein sequence ID" value="TLX41404.1"/>
    <property type="molecule type" value="Genomic_DNA"/>
</dbReference>
<dbReference type="Pfam" id="PF00501">
    <property type="entry name" value="AMP-binding"/>
    <property type="match status" value="1"/>
</dbReference>
<accession>A0A6C1KDT6</accession>
<protein>
    <recommendedName>
        <fullName evidence="7">3-methylmercaptopropionyl-CoA ligase</fullName>
        <ecNumber evidence="6">6.2.1.44</ecNumber>
    </recommendedName>
</protein>
<dbReference type="InterPro" id="IPR025110">
    <property type="entry name" value="AMP-bd_C"/>
</dbReference>
<evidence type="ECO:0000259" key="8">
    <source>
        <dbReference type="Pfam" id="PF00501"/>
    </source>
</evidence>
<sequence>MKGLMQSRDLNVSDIIRFASSYHTHATVTTRRADGSRVVHSYPGIEGRAAQLAHALKRRGIAPGTRIGTLAWNDHRHLELYYGVAGVGAICHTINPRLFKEQIAYIIADATDAMLFVDPLEVSVLEDLGPQLRIAGVATLVVLGGDEEVPETALKAHLEVISYETLIAGEPAEIDWPRFDENEAVSLCYTSGTTGSPKGVLYSHRAVVLHGYSTNLPDFFGLRSVDVAMPVVPMFHVNGWGVPYSAPMVGASLVLPGPRPQAADLCDLMATTGVTWSAAVPTVWLGVLERLRATRPAIPQPLRITVGGAACPPHVATAFHDEFGIAVNHAWGMTETTPCGLFNQRKVENKDMPLSEWLASQRRQGRPTFGVEMKVVDDAGAEVPADGVATGEMLIRGPWIAAAYFKRQSQDAAFTMDGWFHTGDVVTQDASGYFEIVDRTKDLIKSGGEWISSIALENIAVAHPAVEEAVVIAARHQKWDERPLLLVVLKPGRVVEKSEILDWYGGKVAKWWVPDDVVFVQELPHTATGKLLKAEVRHQFADYMINRPH</sequence>
<dbReference type="OrthoDB" id="9803968at2"/>
<dbReference type="SUPFAM" id="SSF56801">
    <property type="entry name" value="Acetyl-CoA synthetase-like"/>
    <property type="match status" value="1"/>
</dbReference>
<proteinExistence type="inferred from homology"/>
<dbReference type="Gene3D" id="3.30.300.30">
    <property type="match status" value="1"/>
</dbReference>
<gene>
    <name evidence="10" type="ORF">FBQ73_18230</name>
</gene>
<comment type="catalytic activity">
    <reaction evidence="5">
        <text>3-(methylsulfanyl)propanoate + ATP + CoA = 3-(methylsulfanyl)propanoyl-CoA + AMP + diphosphate</text>
        <dbReference type="Rhea" id="RHEA:43052"/>
        <dbReference type="ChEBI" id="CHEBI:30616"/>
        <dbReference type="ChEBI" id="CHEBI:33019"/>
        <dbReference type="ChEBI" id="CHEBI:49016"/>
        <dbReference type="ChEBI" id="CHEBI:57287"/>
        <dbReference type="ChEBI" id="CHEBI:82815"/>
        <dbReference type="ChEBI" id="CHEBI:456215"/>
        <dbReference type="EC" id="6.2.1.44"/>
    </reaction>
    <physiologicalReaction direction="left-to-right" evidence="5">
        <dbReference type="Rhea" id="RHEA:43053"/>
    </physiologicalReaction>
</comment>
<dbReference type="PROSITE" id="PS00455">
    <property type="entry name" value="AMP_BINDING"/>
    <property type="match status" value="1"/>
</dbReference>
<dbReference type="RefSeq" id="WP_138400918.1">
    <property type="nucleotide sequence ID" value="NZ_JBAFVI010000006.1"/>
</dbReference>
<evidence type="ECO:0000256" key="3">
    <source>
        <dbReference type="ARBA" id="ARBA00022832"/>
    </source>
</evidence>
<dbReference type="GeneID" id="95775389"/>
<dbReference type="PANTHER" id="PTHR43859">
    <property type="entry name" value="ACYL-ACTIVATING ENZYME"/>
    <property type="match status" value="1"/>
</dbReference>
<feature type="domain" description="AMP-dependent synthetase/ligase" evidence="8">
    <location>
        <begin position="36"/>
        <end position="405"/>
    </location>
</feature>
<comment type="caution">
    <text evidence="10">The sequence shown here is derived from an EMBL/GenBank/DDBJ whole genome shotgun (WGS) entry which is preliminary data.</text>
</comment>
<dbReference type="InterPro" id="IPR020845">
    <property type="entry name" value="AMP-binding_CS"/>
</dbReference>
<dbReference type="InterPro" id="IPR045851">
    <property type="entry name" value="AMP-bd_C_sf"/>
</dbReference>
<dbReference type="EC" id="6.2.1.44" evidence="6"/>
<evidence type="ECO:0000256" key="4">
    <source>
        <dbReference type="ARBA" id="ARBA00023098"/>
    </source>
</evidence>
<dbReference type="Gene3D" id="3.40.50.12780">
    <property type="entry name" value="N-terminal domain of ligase-like"/>
    <property type="match status" value="1"/>
</dbReference>
<organism evidence="10 11">
    <name type="scientific">Xanthobacter autotrophicus</name>
    <dbReference type="NCBI Taxonomy" id="280"/>
    <lineage>
        <taxon>Bacteria</taxon>
        <taxon>Pseudomonadati</taxon>
        <taxon>Pseudomonadota</taxon>
        <taxon>Alphaproteobacteria</taxon>
        <taxon>Hyphomicrobiales</taxon>
        <taxon>Xanthobacteraceae</taxon>
        <taxon>Xanthobacter</taxon>
    </lineage>
</organism>
<evidence type="ECO:0000259" key="9">
    <source>
        <dbReference type="Pfam" id="PF13193"/>
    </source>
</evidence>
<keyword evidence="2 10" id="KW-0436">Ligase</keyword>
<dbReference type="NCBIfam" id="NF004837">
    <property type="entry name" value="PRK06187.1"/>
    <property type="match status" value="1"/>
</dbReference>
<evidence type="ECO:0000256" key="2">
    <source>
        <dbReference type="ARBA" id="ARBA00022598"/>
    </source>
</evidence>
<dbReference type="Pfam" id="PF13193">
    <property type="entry name" value="AMP-binding_C"/>
    <property type="match status" value="1"/>
</dbReference>
<dbReference type="GO" id="GO:0006631">
    <property type="term" value="P:fatty acid metabolic process"/>
    <property type="evidence" value="ECO:0007669"/>
    <property type="project" value="UniProtKB-KW"/>
</dbReference>
<evidence type="ECO:0000313" key="11">
    <source>
        <dbReference type="Proteomes" id="UP000305131"/>
    </source>
</evidence>
<reference evidence="10 11" key="1">
    <citation type="submission" date="2019-05" db="EMBL/GenBank/DDBJ databases">
        <authorList>
            <person name="Zhou X."/>
        </authorList>
    </citation>
    <scope>NUCLEOTIDE SEQUENCE [LARGE SCALE GENOMIC DNA]</scope>
    <source>
        <strain evidence="10 11">DSM 432</strain>
    </source>
</reference>
<evidence type="ECO:0000256" key="5">
    <source>
        <dbReference type="ARBA" id="ARBA00051915"/>
    </source>
</evidence>
<evidence type="ECO:0000256" key="6">
    <source>
        <dbReference type="ARBA" id="ARBA00066616"/>
    </source>
</evidence>
<dbReference type="FunFam" id="3.30.300.30:FF:000008">
    <property type="entry name" value="2,3-dihydroxybenzoate-AMP ligase"/>
    <property type="match status" value="1"/>
</dbReference>
<dbReference type="InterPro" id="IPR000873">
    <property type="entry name" value="AMP-dep_synth/lig_dom"/>
</dbReference>
<dbReference type="InterPro" id="IPR042099">
    <property type="entry name" value="ANL_N_sf"/>
</dbReference>
<comment type="similarity">
    <text evidence="1">Belongs to the ATP-dependent AMP-binding enzyme family.</text>
</comment>
<dbReference type="GO" id="GO:0016874">
    <property type="term" value="F:ligase activity"/>
    <property type="evidence" value="ECO:0007669"/>
    <property type="project" value="UniProtKB-KW"/>
</dbReference>
<dbReference type="AlphaFoldDB" id="A0A6C1KDT6"/>
<name>A0A6C1KDT6_XANAU</name>
<keyword evidence="4" id="KW-0443">Lipid metabolism</keyword>
<evidence type="ECO:0000256" key="7">
    <source>
        <dbReference type="ARBA" id="ARBA00067668"/>
    </source>
</evidence>
<dbReference type="PANTHER" id="PTHR43859:SF4">
    <property type="entry name" value="BUTANOATE--COA LIGASE AAE1-RELATED"/>
    <property type="match status" value="1"/>
</dbReference>
<evidence type="ECO:0000256" key="1">
    <source>
        <dbReference type="ARBA" id="ARBA00006432"/>
    </source>
</evidence>
<evidence type="ECO:0000313" key="10">
    <source>
        <dbReference type="EMBL" id="TLX41404.1"/>
    </source>
</evidence>
<keyword evidence="3" id="KW-0276">Fatty acid metabolism</keyword>
<dbReference type="CDD" id="cd12119">
    <property type="entry name" value="ttLC_FACS_AlkK_like"/>
    <property type="match status" value="1"/>
</dbReference>